<keyword evidence="5" id="KW-1185">Reference proteome</keyword>
<keyword evidence="2" id="KW-0812">Transmembrane</keyword>
<evidence type="ECO:0000313" key="5">
    <source>
        <dbReference type="Proteomes" id="UP000016088"/>
    </source>
</evidence>
<dbReference type="GeneID" id="25032950"/>
<keyword evidence="2" id="KW-0472">Membrane</keyword>
<dbReference type="HOGENOM" id="CLU_1670408_0_0_1"/>
<gene>
    <name evidence="4" type="ORF">SOCG_03983</name>
</gene>
<dbReference type="RefSeq" id="XP_013019346.1">
    <property type="nucleotide sequence ID" value="XM_013163892.1"/>
</dbReference>
<dbReference type="OMA" id="LMYTERV"/>
<organism evidence="4 5">
    <name type="scientific">Schizosaccharomyces octosporus (strain yFS286)</name>
    <name type="common">Fission yeast</name>
    <name type="synonym">Octosporomyces octosporus</name>
    <dbReference type="NCBI Taxonomy" id="483514"/>
    <lineage>
        <taxon>Eukaryota</taxon>
        <taxon>Fungi</taxon>
        <taxon>Dikarya</taxon>
        <taxon>Ascomycota</taxon>
        <taxon>Taphrinomycotina</taxon>
        <taxon>Schizosaccharomycetes</taxon>
        <taxon>Schizosaccharomycetales</taxon>
        <taxon>Schizosaccharomycetaceae</taxon>
        <taxon>Schizosaccharomyces</taxon>
    </lineage>
</organism>
<evidence type="ECO:0000256" key="1">
    <source>
        <dbReference type="SAM" id="MobiDB-lite"/>
    </source>
</evidence>
<keyword evidence="3" id="KW-0732">Signal</keyword>
<evidence type="ECO:0000256" key="3">
    <source>
        <dbReference type="SAM" id="SignalP"/>
    </source>
</evidence>
<protein>
    <submittedName>
        <fullName evidence="4">Uncharacterized protein</fullName>
    </submittedName>
</protein>
<dbReference type="Proteomes" id="UP000016088">
    <property type="component" value="Unassembled WGS sequence"/>
</dbReference>
<dbReference type="AlphaFoldDB" id="S9PSD1"/>
<evidence type="ECO:0000313" key="4">
    <source>
        <dbReference type="EMBL" id="EPX72051.1"/>
    </source>
</evidence>
<dbReference type="EMBL" id="KE503207">
    <property type="protein sequence ID" value="EPX72051.1"/>
    <property type="molecule type" value="Genomic_DNA"/>
</dbReference>
<dbReference type="OrthoDB" id="5399744at2759"/>
<keyword evidence="2" id="KW-1133">Transmembrane helix</keyword>
<feature type="chain" id="PRO_5004554400" evidence="3">
    <location>
        <begin position="26"/>
        <end position="158"/>
    </location>
</feature>
<name>S9PSD1_SCHOY</name>
<reference evidence="4 5" key="1">
    <citation type="journal article" date="2011" name="Science">
        <title>Comparative functional genomics of the fission yeasts.</title>
        <authorList>
            <person name="Rhind N."/>
            <person name="Chen Z."/>
            <person name="Yassour M."/>
            <person name="Thompson D.A."/>
            <person name="Haas B.J."/>
            <person name="Habib N."/>
            <person name="Wapinski I."/>
            <person name="Roy S."/>
            <person name="Lin M.F."/>
            <person name="Heiman D.I."/>
            <person name="Young S.K."/>
            <person name="Furuya K."/>
            <person name="Guo Y."/>
            <person name="Pidoux A."/>
            <person name="Chen H.M."/>
            <person name="Robbertse B."/>
            <person name="Goldberg J.M."/>
            <person name="Aoki K."/>
            <person name="Bayne E.H."/>
            <person name="Berlin A.M."/>
            <person name="Desjardins C.A."/>
            <person name="Dobbs E."/>
            <person name="Dukaj L."/>
            <person name="Fan L."/>
            <person name="FitzGerald M.G."/>
            <person name="French C."/>
            <person name="Gujja S."/>
            <person name="Hansen K."/>
            <person name="Keifenheim D."/>
            <person name="Levin J.Z."/>
            <person name="Mosher R.A."/>
            <person name="Mueller C.A."/>
            <person name="Pfiffner J."/>
            <person name="Priest M."/>
            <person name="Russ C."/>
            <person name="Smialowska A."/>
            <person name="Swoboda P."/>
            <person name="Sykes S.M."/>
            <person name="Vaughn M."/>
            <person name="Vengrova S."/>
            <person name="Yoder R."/>
            <person name="Zeng Q."/>
            <person name="Allshire R."/>
            <person name="Baulcombe D."/>
            <person name="Birren B.W."/>
            <person name="Brown W."/>
            <person name="Ekwall K."/>
            <person name="Kellis M."/>
            <person name="Leatherwood J."/>
            <person name="Levin H."/>
            <person name="Margalit H."/>
            <person name="Martienssen R."/>
            <person name="Nieduszynski C.A."/>
            <person name="Spatafora J.W."/>
            <person name="Friedman N."/>
            <person name="Dalgaard J.Z."/>
            <person name="Baumann P."/>
            <person name="Niki H."/>
            <person name="Regev A."/>
            <person name="Nusbaum C."/>
        </authorList>
    </citation>
    <scope>NUCLEOTIDE SEQUENCE [LARGE SCALE GENOMIC DNA]</scope>
    <source>
        <strain evidence="5">yFS286</strain>
    </source>
</reference>
<feature type="region of interest" description="Disordered" evidence="1">
    <location>
        <begin position="109"/>
        <end position="130"/>
    </location>
</feature>
<accession>S9PSD1</accession>
<sequence>MLTLNQKSLWVALCAFFMLFSSALGALVAPVGNVENFEGIQLKYADNSVTTRVPEFKREKRADGPKPSYSTTVDDVVIVTDKYWTVISGVNTPVPYPYTFSEAHPSSTITTAPSGSIGYGSRRDKGRQLMEGSSSTRISFPHITFALVAVASLVALFL</sequence>
<evidence type="ECO:0000256" key="2">
    <source>
        <dbReference type="SAM" id="Phobius"/>
    </source>
</evidence>
<feature type="transmembrane region" description="Helical" evidence="2">
    <location>
        <begin position="138"/>
        <end position="157"/>
    </location>
</feature>
<dbReference type="VEuPathDB" id="FungiDB:SOCG_03983"/>
<proteinExistence type="predicted"/>
<feature type="signal peptide" evidence="3">
    <location>
        <begin position="1"/>
        <end position="25"/>
    </location>
</feature>